<proteinExistence type="predicted"/>
<sequence>MERRHDHGGGDVAVAGVPGNPQLQRLYYAIVGAVVAAAALANLMNKIIAAQRFSDRTATPSKPKSLFFKSYATLTATAREFIYAIPAGVVLGKVRLSLPPLGGLAMVLANLAVVMVLCFYKLNTLDQWSWETIGYRTGSVALAQMPLIFLLAAKTNIIAFFAGSSYERLNWLHRWTARTLWLTSTIHMCFWFRSWGRYNYILVKLKSDAISQRGLVAWCILSLIVILSIAPLRRWNYEIFVVSHILTFLGFLVAVWYHSPPGLRMWVWIPIALVVFDRVMRVVFMAIANLPLFSRRQQEAPTGPRAKVGNSATFTPLPGGVTRITIQDPIVSWKPGQHVFLSCHSLLPLQSHPFTIASIPSDKRMEFIVRAEKGATKKMFSWASNNSVAKTVTIDGPYGRIRPLRQFDSVVFIAGGMGATFTMPLVRDIVEGWKTEIRDSKTSESIALSRSNFALTKRIRFVWVIRAYAQLEWFTDQLQELIRDFDDCADINPMFGETRSLEISVYVTCDTNLYPEAIRPGSSSSIGSTLDQDATLTSREKQAILETIPLTPIIIPDKSIPSPFERECSCTVKITNEANPPAPCTCAGPSGERASSPISASTTDTKATSSSGAPIFSPTRESRTSVVTQRVPLLSGRPDVRAIILAVLERAEGESGVVVCGPPGLNADARRSVVSLSDERAVHKGTGAQGIYLHVEEFKF</sequence>
<protein>
    <submittedName>
        <fullName evidence="1">Ferric-chelate reductase Frp1</fullName>
    </submittedName>
</protein>
<dbReference type="EMBL" id="JALBCA010000022">
    <property type="protein sequence ID" value="KAI2389692.1"/>
    <property type="molecule type" value="Genomic_DNA"/>
</dbReference>
<accession>A0ACB8V163</accession>
<evidence type="ECO:0000313" key="1">
    <source>
        <dbReference type="EMBL" id="KAI2389692.1"/>
    </source>
</evidence>
<reference evidence="1" key="1">
    <citation type="journal article" date="2022" name="bioRxiv">
        <title>Population genetic analysis of Ophidiomyces ophidiicola, the causative agent of snake fungal disease, indicates recent introductions to the USA.</title>
        <authorList>
            <person name="Ladner J.T."/>
            <person name="Palmer J.M."/>
            <person name="Ettinger C.L."/>
            <person name="Stajich J.E."/>
            <person name="Farrell T.M."/>
            <person name="Glorioso B.M."/>
            <person name="Lawson B."/>
            <person name="Price S.J."/>
            <person name="Stengle A.G."/>
            <person name="Grear D.A."/>
            <person name="Lorch J.M."/>
        </authorList>
    </citation>
    <scope>NUCLEOTIDE SEQUENCE</scope>
    <source>
        <strain evidence="1">NWHC 24266-5</strain>
    </source>
</reference>
<gene>
    <name evidence="1" type="primary">FRP1</name>
    <name evidence="1" type="ORF">LOY88_001966</name>
</gene>
<name>A0ACB8V163_9EURO</name>
<organism evidence="1">
    <name type="scientific">Ophidiomyces ophidiicola</name>
    <dbReference type="NCBI Taxonomy" id="1387563"/>
    <lineage>
        <taxon>Eukaryota</taxon>
        <taxon>Fungi</taxon>
        <taxon>Dikarya</taxon>
        <taxon>Ascomycota</taxon>
        <taxon>Pezizomycotina</taxon>
        <taxon>Eurotiomycetes</taxon>
        <taxon>Eurotiomycetidae</taxon>
        <taxon>Onygenales</taxon>
        <taxon>Onygenaceae</taxon>
        <taxon>Ophidiomyces</taxon>
    </lineage>
</organism>
<comment type="caution">
    <text evidence="1">The sequence shown here is derived from an EMBL/GenBank/DDBJ whole genome shotgun (WGS) entry which is preliminary data.</text>
</comment>